<gene>
    <name evidence="1" type="ORF">BDV98DRAFT_572639</name>
</gene>
<dbReference type="AlphaFoldDB" id="A0A5C3Q9I2"/>
<proteinExistence type="predicted"/>
<keyword evidence="2" id="KW-1185">Reference proteome</keyword>
<dbReference type="Proteomes" id="UP000305067">
    <property type="component" value="Unassembled WGS sequence"/>
</dbReference>
<evidence type="ECO:0000313" key="1">
    <source>
        <dbReference type="EMBL" id="TFK98715.1"/>
    </source>
</evidence>
<sequence length="129" mass="14537">MDFSSRLAWIIDYEGVMAFFGNSTVYNGGGAQSSWIFREYGLAGIWIRRESSVELLREASVRYLMVLGASDPAQERFEVERIRSWTELIAAKAAPLVPESALQLIPKLGRLPSELWVARLHETSLVTEC</sequence>
<protein>
    <submittedName>
        <fullName evidence="1">Uncharacterized protein</fullName>
    </submittedName>
</protein>
<evidence type="ECO:0000313" key="2">
    <source>
        <dbReference type="Proteomes" id="UP000305067"/>
    </source>
</evidence>
<name>A0A5C3Q9I2_9AGAR</name>
<accession>A0A5C3Q9I2</accession>
<organism evidence="1 2">
    <name type="scientific">Pterulicium gracile</name>
    <dbReference type="NCBI Taxonomy" id="1884261"/>
    <lineage>
        <taxon>Eukaryota</taxon>
        <taxon>Fungi</taxon>
        <taxon>Dikarya</taxon>
        <taxon>Basidiomycota</taxon>
        <taxon>Agaricomycotina</taxon>
        <taxon>Agaricomycetes</taxon>
        <taxon>Agaricomycetidae</taxon>
        <taxon>Agaricales</taxon>
        <taxon>Pleurotineae</taxon>
        <taxon>Pterulaceae</taxon>
        <taxon>Pterulicium</taxon>
    </lineage>
</organism>
<reference evidence="1 2" key="1">
    <citation type="journal article" date="2019" name="Nat. Ecol. Evol.">
        <title>Megaphylogeny resolves global patterns of mushroom evolution.</title>
        <authorList>
            <person name="Varga T."/>
            <person name="Krizsan K."/>
            <person name="Foldi C."/>
            <person name="Dima B."/>
            <person name="Sanchez-Garcia M."/>
            <person name="Sanchez-Ramirez S."/>
            <person name="Szollosi G.J."/>
            <person name="Szarkandi J.G."/>
            <person name="Papp V."/>
            <person name="Albert L."/>
            <person name="Andreopoulos W."/>
            <person name="Angelini C."/>
            <person name="Antonin V."/>
            <person name="Barry K.W."/>
            <person name="Bougher N.L."/>
            <person name="Buchanan P."/>
            <person name="Buyck B."/>
            <person name="Bense V."/>
            <person name="Catcheside P."/>
            <person name="Chovatia M."/>
            <person name="Cooper J."/>
            <person name="Damon W."/>
            <person name="Desjardin D."/>
            <person name="Finy P."/>
            <person name="Geml J."/>
            <person name="Haridas S."/>
            <person name="Hughes K."/>
            <person name="Justo A."/>
            <person name="Karasinski D."/>
            <person name="Kautmanova I."/>
            <person name="Kiss B."/>
            <person name="Kocsube S."/>
            <person name="Kotiranta H."/>
            <person name="LaButti K.M."/>
            <person name="Lechner B.E."/>
            <person name="Liimatainen K."/>
            <person name="Lipzen A."/>
            <person name="Lukacs Z."/>
            <person name="Mihaltcheva S."/>
            <person name="Morgado L.N."/>
            <person name="Niskanen T."/>
            <person name="Noordeloos M.E."/>
            <person name="Ohm R.A."/>
            <person name="Ortiz-Santana B."/>
            <person name="Ovrebo C."/>
            <person name="Racz N."/>
            <person name="Riley R."/>
            <person name="Savchenko A."/>
            <person name="Shiryaev A."/>
            <person name="Soop K."/>
            <person name="Spirin V."/>
            <person name="Szebenyi C."/>
            <person name="Tomsovsky M."/>
            <person name="Tulloss R.E."/>
            <person name="Uehling J."/>
            <person name="Grigoriev I.V."/>
            <person name="Vagvolgyi C."/>
            <person name="Papp T."/>
            <person name="Martin F.M."/>
            <person name="Miettinen O."/>
            <person name="Hibbett D.S."/>
            <person name="Nagy L.G."/>
        </authorList>
    </citation>
    <scope>NUCLEOTIDE SEQUENCE [LARGE SCALE GENOMIC DNA]</scope>
    <source>
        <strain evidence="1 2">CBS 309.79</strain>
    </source>
</reference>
<dbReference type="EMBL" id="ML178838">
    <property type="protein sequence ID" value="TFK98715.1"/>
    <property type="molecule type" value="Genomic_DNA"/>
</dbReference>